<dbReference type="RefSeq" id="WP_058901059.1">
    <property type="nucleotide sequence ID" value="NZ_CP013069.1"/>
</dbReference>
<sequence length="247" mass="27041">MTALPPSGWNTRKLIHEFARYYAAYMLIMNYYGWKAGVAPLPSLARLKAVSGMSPRQTAAVVSAFRAGGLVTAEAAETDRRQTLLRPEPSLVLEVGRSTGAFLAAYDRVQGTSLAPRICASADQLGTLIFHAAVQVLQGGTTIAAFPTVQEMATLDCGYLILVAVMQAHYDPSRGELRQSLTYEALASRFRISRSHAGNVLNRLQASGKLTADRSPAPALIDEFERWCETEMTFYPPLARRMIEAEK</sequence>
<keyword evidence="2" id="KW-1185">Reference proteome</keyword>
<gene>
    <name evidence="1" type="ORF">APZ00_25275</name>
</gene>
<geneLocation type="plasmid" evidence="1 2">
    <name>p.p-1</name>
</geneLocation>
<name>A0A0U3N1W3_9HYPH</name>
<evidence type="ECO:0000313" key="2">
    <source>
        <dbReference type="Proteomes" id="UP000064921"/>
    </source>
</evidence>
<dbReference type="Proteomes" id="UP000064921">
    <property type="component" value="Plasmid p.p-1"/>
</dbReference>
<accession>A0A0U3N1W3</accession>
<dbReference type="EMBL" id="CP013069">
    <property type="protein sequence ID" value="ALV30535.1"/>
    <property type="molecule type" value="Genomic_DNA"/>
</dbReference>
<protein>
    <submittedName>
        <fullName evidence="1">Uncharacterized protein</fullName>
    </submittedName>
</protein>
<dbReference type="AlphaFoldDB" id="A0A0U3N1W3"/>
<keyword evidence="1" id="KW-0614">Plasmid</keyword>
<evidence type="ECO:0000313" key="1">
    <source>
        <dbReference type="EMBL" id="ALV30535.1"/>
    </source>
</evidence>
<proteinExistence type="predicted"/>
<organism evidence="1 2">
    <name type="scientific">Pannonibacter phragmitetus</name>
    <dbReference type="NCBI Taxonomy" id="121719"/>
    <lineage>
        <taxon>Bacteria</taxon>
        <taxon>Pseudomonadati</taxon>
        <taxon>Pseudomonadota</taxon>
        <taxon>Alphaproteobacteria</taxon>
        <taxon>Hyphomicrobiales</taxon>
        <taxon>Stappiaceae</taxon>
        <taxon>Pannonibacter</taxon>
    </lineage>
</organism>
<dbReference type="KEGG" id="pphr:APZ00_25275"/>
<reference evidence="1 2" key="1">
    <citation type="submission" date="2015-10" db="EMBL/GenBank/DDBJ databases">
        <title>The world's first case of liver abscess caused by Pannonibacter phragmitetus.</title>
        <authorList>
            <person name="Ming D."/>
            <person name="Wang M."/>
            <person name="Zhou Y."/>
            <person name="Jiang T."/>
            <person name="Hu S."/>
        </authorList>
    </citation>
    <scope>NUCLEOTIDE SEQUENCE [LARGE SCALE GENOMIC DNA]</scope>
    <source>
        <strain evidence="1 2">31801</strain>
        <plasmid evidence="2">Plasmid p.p-1</plasmid>
    </source>
</reference>